<proteinExistence type="predicted"/>
<protein>
    <submittedName>
        <fullName evidence="3">PCYCGC motif-containing (Lipo)protein</fullName>
    </submittedName>
</protein>
<gene>
    <name evidence="3" type="ORF">ACFSUL_07400</name>
</gene>
<reference evidence="4" key="1">
    <citation type="journal article" date="2019" name="Int. J. Syst. Evol. Microbiol.">
        <title>The Global Catalogue of Microorganisms (GCM) 10K type strain sequencing project: providing services to taxonomists for standard genome sequencing and annotation.</title>
        <authorList>
            <consortium name="The Broad Institute Genomics Platform"/>
            <consortium name="The Broad Institute Genome Sequencing Center for Infectious Disease"/>
            <person name="Wu L."/>
            <person name="Ma J."/>
        </authorList>
    </citation>
    <scope>NUCLEOTIDE SEQUENCE [LARGE SCALE GENOMIC DNA]</scope>
    <source>
        <strain evidence="4">KCTC 3913</strain>
    </source>
</reference>
<comment type="caution">
    <text evidence="3">The sequence shown here is derived from an EMBL/GenBank/DDBJ whole genome shotgun (WGS) entry which is preliminary data.</text>
</comment>
<dbReference type="EMBL" id="JBHUMF010000015">
    <property type="protein sequence ID" value="MFD2680581.1"/>
    <property type="molecule type" value="Genomic_DNA"/>
</dbReference>
<dbReference type="Pfam" id="PF13798">
    <property type="entry name" value="PCYCGC"/>
    <property type="match status" value="1"/>
</dbReference>
<keyword evidence="2" id="KW-0732">Signal</keyword>
<feature type="region of interest" description="Disordered" evidence="1">
    <location>
        <begin position="26"/>
        <end position="50"/>
    </location>
</feature>
<dbReference type="InterPro" id="IPR025673">
    <property type="entry name" value="PCYCGC"/>
</dbReference>
<sequence>MKRNKFVYFSAILSLLVLTTGCSTEQENSHTTEQESSHNHQTTAHGDIREETKSIETLPSFLNDKDENINLVYSQAAEHEELLEFIPCYCGCGDSVGHKNNFDCFVHKKTDEEIIWDDHGTKCQACLEIAAESIIMYEKGESIKNIRNYIDKNYSEGYAKPTPTPMPA</sequence>
<keyword evidence="4" id="KW-1185">Reference proteome</keyword>
<feature type="compositionally biased region" description="Basic and acidic residues" evidence="1">
    <location>
        <begin position="27"/>
        <end position="38"/>
    </location>
</feature>
<evidence type="ECO:0000256" key="2">
    <source>
        <dbReference type="SAM" id="SignalP"/>
    </source>
</evidence>
<feature type="chain" id="PRO_5047030893" evidence="2">
    <location>
        <begin position="26"/>
        <end position="168"/>
    </location>
</feature>
<evidence type="ECO:0000256" key="1">
    <source>
        <dbReference type="SAM" id="MobiDB-lite"/>
    </source>
</evidence>
<dbReference type="Proteomes" id="UP001597506">
    <property type="component" value="Unassembled WGS sequence"/>
</dbReference>
<evidence type="ECO:0000313" key="4">
    <source>
        <dbReference type="Proteomes" id="UP001597506"/>
    </source>
</evidence>
<dbReference type="PROSITE" id="PS51257">
    <property type="entry name" value="PROKAR_LIPOPROTEIN"/>
    <property type="match status" value="1"/>
</dbReference>
<accession>A0ABW5RR45</accession>
<organism evidence="3 4">
    <name type="scientific">Bacillus seohaeanensis</name>
    <dbReference type="NCBI Taxonomy" id="284580"/>
    <lineage>
        <taxon>Bacteria</taxon>
        <taxon>Bacillati</taxon>
        <taxon>Bacillota</taxon>
        <taxon>Bacilli</taxon>
        <taxon>Bacillales</taxon>
        <taxon>Bacillaceae</taxon>
        <taxon>Bacillus</taxon>
    </lineage>
</organism>
<feature type="signal peptide" evidence="2">
    <location>
        <begin position="1"/>
        <end position="25"/>
    </location>
</feature>
<name>A0ABW5RR45_9BACI</name>
<evidence type="ECO:0000313" key="3">
    <source>
        <dbReference type="EMBL" id="MFD2680581.1"/>
    </source>
</evidence>
<dbReference type="RefSeq" id="WP_377934093.1">
    <property type="nucleotide sequence ID" value="NZ_JBHUMF010000015.1"/>
</dbReference>